<keyword evidence="2" id="KW-1133">Transmembrane helix</keyword>
<keyword evidence="2" id="KW-0812">Transmembrane</keyword>
<keyword evidence="2" id="KW-0472">Membrane</keyword>
<proteinExistence type="predicted"/>
<feature type="transmembrane region" description="Helical" evidence="2">
    <location>
        <begin position="276"/>
        <end position="296"/>
    </location>
</feature>
<comment type="caution">
    <text evidence="3">The sequence shown here is derived from an EMBL/GenBank/DDBJ whole genome shotgun (WGS) entry which is preliminary data.</text>
</comment>
<gene>
    <name evidence="3" type="ORF">HQ43_05075</name>
</gene>
<dbReference type="Proteomes" id="UP000030101">
    <property type="component" value="Unassembled WGS sequence"/>
</dbReference>
<name>A0ABR4XM15_9PORP</name>
<evidence type="ECO:0000256" key="1">
    <source>
        <dbReference type="SAM" id="MobiDB-lite"/>
    </source>
</evidence>
<evidence type="ECO:0000256" key="2">
    <source>
        <dbReference type="SAM" id="Phobius"/>
    </source>
</evidence>
<sequence>MEMVKAQDKELKRIYQTLSKNFDGIGSEDEFKKRMQDEGSRRKVFDYLKSIDGSLKDFDTFSDRIVVRPNLNMRVSNEYGEEEFLPRRGSKTTIQDNSKDGSPSQRNSTPIRRFDEGFMQGGKALIQGGKALAGETANLFTGSSRDASEAIKVLNDFDALGIDIDSYEKSLGAKLKYRDYLYSKARREWGDMSKKDRGFISEALWRISNPEPQRYQYNKEDNKGAIKALRKAIEESGGDKKKAIEILSKWSKDETWGDKIISEAGKELSEQRPVEGAAWFGSLYLLAILPFSSFICRRRCMVWQSSPPDGAQYSGRRKFITSCHETSCKASCADRNGRYDCFCGRTSNGGSQTI</sequence>
<organism evidence="3 4">
    <name type="scientific">Porphyromonas canoris</name>
    <dbReference type="NCBI Taxonomy" id="36875"/>
    <lineage>
        <taxon>Bacteria</taxon>
        <taxon>Pseudomonadati</taxon>
        <taxon>Bacteroidota</taxon>
        <taxon>Bacteroidia</taxon>
        <taxon>Bacteroidales</taxon>
        <taxon>Porphyromonadaceae</taxon>
        <taxon>Porphyromonas</taxon>
    </lineage>
</organism>
<dbReference type="EMBL" id="JQZV01000009">
    <property type="protein sequence ID" value="KGN92608.1"/>
    <property type="molecule type" value="Genomic_DNA"/>
</dbReference>
<feature type="compositionally biased region" description="Polar residues" evidence="1">
    <location>
        <begin position="91"/>
        <end position="110"/>
    </location>
</feature>
<accession>A0ABR4XM15</accession>
<feature type="region of interest" description="Disordered" evidence="1">
    <location>
        <begin position="82"/>
        <end position="111"/>
    </location>
</feature>
<keyword evidence="4" id="KW-1185">Reference proteome</keyword>
<dbReference type="RefSeq" id="WP_036790458.1">
    <property type="nucleotide sequence ID" value="NZ_JQZV01000009.1"/>
</dbReference>
<evidence type="ECO:0000313" key="4">
    <source>
        <dbReference type="Proteomes" id="UP000030101"/>
    </source>
</evidence>
<protein>
    <submittedName>
        <fullName evidence="3">Uncharacterized protein</fullName>
    </submittedName>
</protein>
<reference evidence="3 4" key="1">
    <citation type="submission" date="2014-08" db="EMBL/GenBank/DDBJ databases">
        <title>Porphyromonas canoris strain:OH2762 Genome sequencing.</title>
        <authorList>
            <person name="Wallis C."/>
            <person name="Deusch O."/>
            <person name="O'Flynn C."/>
            <person name="Davis I."/>
            <person name="Jospin G."/>
            <person name="Darling A.E."/>
            <person name="Coil D.A."/>
            <person name="Alexiev A."/>
            <person name="Horsfall A."/>
            <person name="Kirkwood N."/>
            <person name="Harris S."/>
            <person name="Eisen J.A."/>
        </authorList>
    </citation>
    <scope>NUCLEOTIDE SEQUENCE [LARGE SCALE GENOMIC DNA]</scope>
    <source>
        <strain evidence="4">COT-108 OH2762</strain>
    </source>
</reference>
<evidence type="ECO:0000313" key="3">
    <source>
        <dbReference type="EMBL" id="KGN92608.1"/>
    </source>
</evidence>